<sequence length="95" mass="11048">MPPTRRTANRIREHILAEHGLTPRIGERGLKKGLPTSDIDSSLARLLQHYYSKPIREILELPYETIYSETGVNRATLWRWARILEMDDLHARITA</sequence>
<gene>
    <name evidence="1" type="ORF">LCGC14_1147960</name>
</gene>
<reference evidence="1" key="1">
    <citation type="journal article" date="2015" name="Nature">
        <title>Complex archaea that bridge the gap between prokaryotes and eukaryotes.</title>
        <authorList>
            <person name="Spang A."/>
            <person name="Saw J.H."/>
            <person name="Jorgensen S.L."/>
            <person name="Zaremba-Niedzwiedzka K."/>
            <person name="Martijn J."/>
            <person name="Lind A.E."/>
            <person name="van Eijk R."/>
            <person name="Schleper C."/>
            <person name="Guy L."/>
            <person name="Ettema T.J."/>
        </authorList>
    </citation>
    <scope>NUCLEOTIDE SEQUENCE</scope>
</reference>
<organism evidence="1">
    <name type="scientific">marine sediment metagenome</name>
    <dbReference type="NCBI Taxonomy" id="412755"/>
    <lineage>
        <taxon>unclassified sequences</taxon>
        <taxon>metagenomes</taxon>
        <taxon>ecological metagenomes</taxon>
    </lineage>
</organism>
<dbReference type="AlphaFoldDB" id="A0A0F9M1B2"/>
<protein>
    <submittedName>
        <fullName evidence="1">Uncharacterized protein</fullName>
    </submittedName>
</protein>
<accession>A0A0F9M1B2</accession>
<name>A0A0F9M1B2_9ZZZZ</name>
<evidence type="ECO:0000313" key="1">
    <source>
        <dbReference type="EMBL" id="KKM99428.1"/>
    </source>
</evidence>
<proteinExistence type="predicted"/>
<dbReference type="EMBL" id="LAZR01005498">
    <property type="protein sequence ID" value="KKM99428.1"/>
    <property type="molecule type" value="Genomic_DNA"/>
</dbReference>
<comment type="caution">
    <text evidence="1">The sequence shown here is derived from an EMBL/GenBank/DDBJ whole genome shotgun (WGS) entry which is preliminary data.</text>
</comment>